<evidence type="ECO:0000313" key="14">
    <source>
        <dbReference type="Proteomes" id="UP001162162"/>
    </source>
</evidence>
<dbReference type="FunFam" id="2.10.25.10:FF:000119">
    <property type="entry name" value="vitamin K-dependent protein S"/>
    <property type="match status" value="1"/>
</dbReference>
<evidence type="ECO:0000256" key="5">
    <source>
        <dbReference type="ARBA" id="ARBA00022536"/>
    </source>
</evidence>
<protein>
    <recommendedName>
        <fullName evidence="12">EGF-like domain-containing protein</fullName>
    </recommendedName>
</protein>
<dbReference type="InterPro" id="IPR000742">
    <property type="entry name" value="EGF"/>
</dbReference>
<dbReference type="SMART" id="SM00179">
    <property type="entry name" value="EGF_CA"/>
    <property type="match status" value="5"/>
</dbReference>
<keyword evidence="8" id="KW-0106">Calcium</keyword>
<dbReference type="FunFam" id="2.10.25.10:FF:000038">
    <property type="entry name" value="Fibrillin 2"/>
    <property type="match status" value="1"/>
</dbReference>
<dbReference type="SUPFAM" id="SSF57184">
    <property type="entry name" value="Growth factor receptor domain"/>
    <property type="match status" value="1"/>
</dbReference>
<dbReference type="InterPro" id="IPR049883">
    <property type="entry name" value="NOTCH1_EGF-like"/>
</dbReference>
<feature type="domain" description="EGF-like" evidence="12">
    <location>
        <begin position="88"/>
        <end position="128"/>
    </location>
</feature>
<dbReference type="InterPro" id="IPR000152">
    <property type="entry name" value="EGF-type_Asp/Asn_hydroxyl_site"/>
</dbReference>
<dbReference type="SMART" id="SM00181">
    <property type="entry name" value="EGF"/>
    <property type="match status" value="5"/>
</dbReference>
<accession>A0AAV8YU67</accession>
<keyword evidence="5 11" id="KW-0245">EGF-like domain</keyword>
<comment type="caution">
    <text evidence="11">Lacks conserved residue(s) required for the propagation of feature annotation.</text>
</comment>
<feature type="domain" description="EGF-like" evidence="12">
    <location>
        <begin position="48"/>
        <end position="87"/>
    </location>
</feature>
<evidence type="ECO:0000256" key="1">
    <source>
        <dbReference type="ARBA" id="ARBA00004498"/>
    </source>
</evidence>
<keyword evidence="9" id="KW-1015">Disulfide bond</keyword>
<evidence type="ECO:0000256" key="10">
    <source>
        <dbReference type="ARBA" id="ARBA00023180"/>
    </source>
</evidence>
<dbReference type="PROSITE" id="PS00010">
    <property type="entry name" value="ASX_HYDROXYL"/>
    <property type="match status" value="4"/>
</dbReference>
<dbReference type="Proteomes" id="UP001162162">
    <property type="component" value="Unassembled WGS sequence"/>
</dbReference>
<dbReference type="Pfam" id="PF07645">
    <property type="entry name" value="EGF_CA"/>
    <property type="match status" value="2"/>
</dbReference>
<dbReference type="InterPro" id="IPR026823">
    <property type="entry name" value="cEGF"/>
</dbReference>
<feature type="domain" description="EGF-like" evidence="12">
    <location>
        <begin position="5"/>
        <end position="47"/>
    </location>
</feature>
<proteinExistence type="inferred from homology"/>
<dbReference type="PANTHER" id="PTHR24050">
    <property type="entry name" value="PA14 DOMAIN-CONTAINING PROTEIN"/>
    <property type="match status" value="1"/>
</dbReference>
<keyword evidence="3" id="KW-0964">Secreted</keyword>
<dbReference type="FunFam" id="2.10.25.10:FF:000008">
    <property type="entry name" value="Signal peptide, CUB domain, EGF-like 2"/>
    <property type="match status" value="1"/>
</dbReference>
<evidence type="ECO:0000256" key="9">
    <source>
        <dbReference type="ARBA" id="ARBA00023157"/>
    </source>
</evidence>
<evidence type="ECO:0000256" key="2">
    <source>
        <dbReference type="ARBA" id="ARBA00006127"/>
    </source>
</evidence>
<name>A0AAV8YU67_9CUCU</name>
<comment type="subcellular location">
    <subcellularLocation>
        <location evidence="1">Secreted</location>
        <location evidence="1">Extracellular space</location>
        <location evidence="1">Extracellular matrix</location>
    </subcellularLocation>
</comment>
<dbReference type="AlphaFoldDB" id="A0AAV8YU67"/>
<dbReference type="Pfam" id="PF12662">
    <property type="entry name" value="cEGF"/>
    <property type="match status" value="2"/>
</dbReference>
<dbReference type="InterPro" id="IPR052235">
    <property type="entry name" value="Nephronectin_domain"/>
</dbReference>
<evidence type="ECO:0000313" key="13">
    <source>
        <dbReference type="EMBL" id="KAJ8955315.1"/>
    </source>
</evidence>
<dbReference type="InterPro" id="IPR001881">
    <property type="entry name" value="EGF-like_Ca-bd_dom"/>
</dbReference>
<gene>
    <name evidence="13" type="ORF">NQ318_003408</name>
</gene>
<keyword evidence="4" id="KW-0272">Extracellular matrix</keyword>
<dbReference type="EMBL" id="JAPWTK010000038">
    <property type="protein sequence ID" value="KAJ8955315.1"/>
    <property type="molecule type" value="Genomic_DNA"/>
</dbReference>
<evidence type="ECO:0000256" key="8">
    <source>
        <dbReference type="ARBA" id="ARBA00022837"/>
    </source>
</evidence>
<keyword evidence="7" id="KW-0677">Repeat</keyword>
<dbReference type="PANTHER" id="PTHR24050:SF27">
    <property type="entry name" value="FIBRILLIN-1"/>
    <property type="match status" value="1"/>
</dbReference>
<dbReference type="PROSITE" id="PS01187">
    <property type="entry name" value="EGF_CA"/>
    <property type="match status" value="2"/>
</dbReference>
<dbReference type="GO" id="GO:0005509">
    <property type="term" value="F:calcium ion binding"/>
    <property type="evidence" value="ECO:0007669"/>
    <property type="project" value="InterPro"/>
</dbReference>
<reference evidence="13" key="1">
    <citation type="journal article" date="2023" name="Insect Mol. Biol.">
        <title>Genome sequencing provides insights into the evolution of gene families encoding plant cell wall-degrading enzymes in longhorned beetles.</title>
        <authorList>
            <person name="Shin N.R."/>
            <person name="Okamura Y."/>
            <person name="Kirsch R."/>
            <person name="Pauchet Y."/>
        </authorList>
    </citation>
    <scope>NUCLEOTIDE SEQUENCE</scope>
    <source>
        <strain evidence="13">AMC_N1</strain>
    </source>
</reference>
<dbReference type="PROSITE" id="PS50026">
    <property type="entry name" value="EGF_3"/>
    <property type="match status" value="3"/>
</dbReference>
<keyword evidence="14" id="KW-1185">Reference proteome</keyword>
<evidence type="ECO:0000256" key="4">
    <source>
        <dbReference type="ARBA" id="ARBA00022530"/>
    </source>
</evidence>
<dbReference type="CDD" id="cd00054">
    <property type="entry name" value="EGF_CA"/>
    <property type="match status" value="3"/>
</dbReference>
<comment type="similarity">
    <text evidence="2">Belongs to the fibulin family.</text>
</comment>
<organism evidence="13 14">
    <name type="scientific">Aromia moschata</name>
    <dbReference type="NCBI Taxonomy" id="1265417"/>
    <lineage>
        <taxon>Eukaryota</taxon>
        <taxon>Metazoa</taxon>
        <taxon>Ecdysozoa</taxon>
        <taxon>Arthropoda</taxon>
        <taxon>Hexapoda</taxon>
        <taxon>Insecta</taxon>
        <taxon>Pterygota</taxon>
        <taxon>Neoptera</taxon>
        <taxon>Endopterygota</taxon>
        <taxon>Coleoptera</taxon>
        <taxon>Polyphaga</taxon>
        <taxon>Cucujiformia</taxon>
        <taxon>Chrysomeloidea</taxon>
        <taxon>Cerambycidae</taxon>
        <taxon>Cerambycinae</taxon>
        <taxon>Callichromatini</taxon>
        <taxon>Aromia</taxon>
    </lineage>
</organism>
<dbReference type="PROSITE" id="PS01186">
    <property type="entry name" value="EGF_2"/>
    <property type="match status" value="3"/>
</dbReference>
<dbReference type="InterPro" id="IPR018097">
    <property type="entry name" value="EGF_Ca-bd_CS"/>
</dbReference>
<sequence length="343" mass="39265">MFLTDVNECSRGTHKCNPTQICKNGQGYYTCECPPGHHLSRITETCEDMDECKFFRPCGNNAECINSKGSYRCECKDGFRKQSNFCDDIDECSETSGLCEHNCVNTWGSFRCSCKPGFTLNYDNRTCTDVDECERFKDRRICIGACKNVPGSYVCECPKGYKLGSDGRVCKDIDECESNPCGPDSVCLNTRGGFKCYTVKCPKNYIKEAGHKARCKRLQSACDLRDYDCLLKPEQYTYQYMTFVSNLPLPNGHLQLFQIKGPQWIAAKAEFEMKLLEAQCPQGVEKVNEHFFQKINNNFNSMQLFPGETYPGSAGNQAPNRDEALPRKRHHRRRYRLYCHRCI</sequence>
<dbReference type="Gene3D" id="2.10.25.10">
    <property type="entry name" value="Laminin"/>
    <property type="match status" value="5"/>
</dbReference>
<dbReference type="FunFam" id="2.10.25.10:FF:000014">
    <property type="entry name" value="Latent-transforming growth factor beta-binding protein 3"/>
    <property type="match status" value="1"/>
</dbReference>
<evidence type="ECO:0000256" key="6">
    <source>
        <dbReference type="ARBA" id="ARBA00022729"/>
    </source>
</evidence>
<dbReference type="InterPro" id="IPR009030">
    <property type="entry name" value="Growth_fac_rcpt_cys_sf"/>
</dbReference>
<evidence type="ECO:0000259" key="12">
    <source>
        <dbReference type="PROSITE" id="PS50026"/>
    </source>
</evidence>
<keyword evidence="6" id="KW-0732">Signal</keyword>
<evidence type="ECO:0000256" key="7">
    <source>
        <dbReference type="ARBA" id="ARBA00022737"/>
    </source>
</evidence>
<evidence type="ECO:0000256" key="11">
    <source>
        <dbReference type="PROSITE-ProRule" id="PRU00076"/>
    </source>
</evidence>
<keyword evidence="10" id="KW-0325">Glycoprotein</keyword>
<comment type="caution">
    <text evidence="13">The sequence shown here is derived from an EMBL/GenBank/DDBJ whole genome shotgun (WGS) entry which is preliminary data.</text>
</comment>
<dbReference type="SUPFAM" id="SSF57196">
    <property type="entry name" value="EGF/Laminin"/>
    <property type="match status" value="1"/>
</dbReference>
<evidence type="ECO:0000256" key="3">
    <source>
        <dbReference type="ARBA" id="ARBA00022525"/>
    </source>
</evidence>